<keyword evidence="2" id="KW-0812">Transmembrane</keyword>
<proteinExistence type="predicted"/>
<comment type="caution">
    <text evidence="4">The sequence shown here is derived from an EMBL/GenBank/DDBJ whole genome shotgun (WGS) entry which is preliminary data.</text>
</comment>
<feature type="compositionally biased region" description="Polar residues" evidence="1">
    <location>
        <begin position="362"/>
        <end position="375"/>
    </location>
</feature>
<dbReference type="InterPro" id="IPR002477">
    <property type="entry name" value="Peptidoglycan-bd-like"/>
</dbReference>
<protein>
    <submittedName>
        <fullName evidence="4">Peptidoglycan hydrolase-like protein with peptidoglycan-binding domain</fullName>
    </submittedName>
</protein>
<dbReference type="RefSeq" id="WP_146178088.1">
    <property type="nucleotide sequence ID" value="NZ_PVNG01000003.1"/>
</dbReference>
<name>A0A2T0N707_9ACTN</name>
<organism evidence="4 5">
    <name type="scientific">Nonomuraea fuscirosea</name>
    <dbReference type="NCBI Taxonomy" id="1291556"/>
    <lineage>
        <taxon>Bacteria</taxon>
        <taxon>Bacillati</taxon>
        <taxon>Actinomycetota</taxon>
        <taxon>Actinomycetes</taxon>
        <taxon>Streptosporangiales</taxon>
        <taxon>Streptosporangiaceae</taxon>
        <taxon>Nonomuraea</taxon>
    </lineage>
</organism>
<keyword evidence="2" id="KW-0472">Membrane</keyword>
<keyword evidence="5" id="KW-1185">Reference proteome</keyword>
<reference evidence="4 5" key="1">
    <citation type="submission" date="2018-03" db="EMBL/GenBank/DDBJ databases">
        <title>Genomic Encyclopedia of Type Strains, Phase III (KMG-III): the genomes of soil and plant-associated and newly described type strains.</title>
        <authorList>
            <person name="Whitman W."/>
        </authorList>
    </citation>
    <scope>NUCLEOTIDE SEQUENCE [LARGE SCALE GENOMIC DNA]</scope>
    <source>
        <strain evidence="4 5">CGMCC 4.7104</strain>
    </source>
</reference>
<dbReference type="EMBL" id="PVNG01000003">
    <property type="protein sequence ID" value="PRX68343.1"/>
    <property type="molecule type" value="Genomic_DNA"/>
</dbReference>
<dbReference type="InterPro" id="IPR036365">
    <property type="entry name" value="PGBD-like_sf"/>
</dbReference>
<dbReference type="InterPro" id="IPR036366">
    <property type="entry name" value="PGBDSf"/>
</dbReference>
<evidence type="ECO:0000313" key="4">
    <source>
        <dbReference type="EMBL" id="PRX68343.1"/>
    </source>
</evidence>
<dbReference type="SUPFAM" id="SSF47090">
    <property type="entry name" value="PGBD-like"/>
    <property type="match status" value="2"/>
</dbReference>
<dbReference type="AlphaFoldDB" id="A0A2T0N707"/>
<feature type="region of interest" description="Disordered" evidence="1">
    <location>
        <begin position="354"/>
        <end position="375"/>
    </location>
</feature>
<keyword evidence="2" id="KW-1133">Transmembrane helix</keyword>
<dbReference type="OrthoDB" id="3680517at2"/>
<sequence length="375" mass="41241">MGDQLVLLGLGFVLTTVLGGMLGYLFQRRAWAHQYKTQQHEREREQASKIFEEVSSLLDRRLYRMRLVFWAAKRRAVGGAGDGLAEARERYREVLLIWNDNLNRSSALTQAYFGSGARQRLEELYEDYAAIGRALDQFMRDLGGEAAQEKDAAVRESSAGSRRAVRIPPIGQRLDQLSHQVYLLNLHMLRLLQSGQLGQAAPAEPISSPRRRLLQFGDQGAAVRRLQSALGRSGESPIAVDGLFGRATERALRAFQEAHGLVADGRYGFATRKALPIGADLPLLREGAEGDIVGRLQTVLTEYAPNRWESTPGSADGIFGPATARAVEAFQEWRGLLIDGVVGPNTWVARLSDDGPTLESAVGTSRVSGQATRTE</sequence>
<dbReference type="Gene3D" id="1.10.101.10">
    <property type="entry name" value="PGBD-like superfamily/PGBD"/>
    <property type="match status" value="2"/>
</dbReference>
<dbReference type="Proteomes" id="UP000238312">
    <property type="component" value="Unassembled WGS sequence"/>
</dbReference>
<dbReference type="GO" id="GO:0016787">
    <property type="term" value="F:hydrolase activity"/>
    <property type="evidence" value="ECO:0007669"/>
    <property type="project" value="UniProtKB-KW"/>
</dbReference>
<feature type="transmembrane region" description="Helical" evidence="2">
    <location>
        <begin position="6"/>
        <end position="26"/>
    </location>
</feature>
<accession>A0A2T0N707</accession>
<feature type="domain" description="Peptidoglycan binding-like" evidence="3">
    <location>
        <begin position="219"/>
        <end position="275"/>
    </location>
</feature>
<evidence type="ECO:0000259" key="3">
    <source>
        <dbReference type="Pfam" id="PF01471"/>
    </source>
</evidence>
<gene>
    <name evidence="4" type="ORF">B0I32_103304</name>
</gene>
<dbReference type="Pfam" id="PF01471">
    <property type="entry name" value="PG_binding_1"/>
    <property type="match status" value="2"/>
</dbReference>
<evidence type="ECO:0000256" key="2">
    <source>
        <dbReference type="SAM" id="Phobius"/>
    </source>
</evidence>
<feature type="domain" description="Peptidoglycan binding-like" evidence="3">
    <location>
        <begin position="290"/>
        <end position="348"/>
    </location>
</feature>
<evidence type="ECO:0000313" key="5">
    <source>
        <dbReference type="Proteomes" id="UP000238312"/>
    </source>
</evidence>
<evidence type="ECO:0000256" key="1">
    <source>
        <dbReference type="SAM" id="MobiDB-lite"/>
    </source>
</evidence>
<keyword evidence="4" id="KW-0378">Hydrolase</keyword>